<gene>
    <name evidence="3" type="ordered locus">Desca_1649</name>
</gene>
<evidence type="ECO:0000256" key="1">
    <source>
        <dbReference type="SAM" id="MobiDB-lite"/>
    </source>
</evidence>
<sequence>METIEKILNKLSPTDPPAAMPIWSRIARERQAAKKQQSEQEATHPQSSTIEEPQYRCSKCRDLEFVPAGDGAFTFCECRKQRMLERRIKSSHIDPAFTGATFENHKLLPHNTKMLAMARKYVAEFQTILKEPNNSLGFLAKMGESSIKEIRDPVQRAAVKAQHNSYGLGKTHLLSAVALTLLHSGVQVLLVNDADIVAELRQGQFAEDNEHFEKLIGSIERVEVLIWDDLGKAKTTEWVLNQYYRIINYRYRMGLPTCFTSNEDMDTLAEKIGDATASRLFAMCRGRLLRCEGPDYRLA</sequence>
<dbReference type="AlphaFoldDB" id="F6B772"/>
<dbReference type="RefSeq" id="WP_013810302.1">
    <property type="nucleotide sequence ID" value="NC_015565.1"/>
</dbReference>
<accession>F6B772</accession>
<feature type="compositionally biased region" description="Basic and acidic residues" evidence="1">
    <location>
        <begin position="26"/>
        <end position="42"/>
    </location>
</feature>
<dbReference type="GO" id="GO:0006260">
    <property type="term" value="P:DNA replication"/>
    <property type="evidence" value="ECO:0007669"/>
    <property type="project" value="TreeGrafter"/>
</dbReference>
<dbReference type="PANTHER" id="PTHR30050:SF4">
    <property type="entry name" value="ATP-BINDING PROTEIN RV3427C IN INSERTION SEQUENCE-RELATED"/>
    <property type="match status" value="1"/>
</dbReference>
<organism evidence="3 4">
    <name type="scientific">Desulfotomaculum nigrificans (strain DSM 14880 / VKM B-2319 / CO-1-SRB)</name>
    <name type="common">Desulfotomaculum carboxydivorans</name>
    <dbReference type="NCBI Taxonomy" id="868595"/>
    <lineage>
        <taxon>Bacteria</taxon>
        <taxon>Bacillati</taxon>
        <taxon>Bacillota</taxon>
        <taxon>Clostridia</taxon>
        <taxon>Eubacteriales</taxon>
        <taxon>Desulfotomaculaceae</taxon>
        <taxon>Desulfotomaculum</taxon>
    </lineage>
</organism>
<evidence type="ECO:0000313" key="3">
    <source>
        <dbReference type="EMBL" id="AEF94497.1"/>
    </source>
</evidence>
<dbReference type="Gene3D" id="3.40.50.300">
    <property type="entry name" value="P-loop containing nucleotide triphosphate hydrolases"/>
    <property type="match status" value="1"/>
</dbReference>
<dbReference type="Pfam" id="PF01695">
    <property type="entry name" value="IstB_IS21"/>
    <property type="match status" value="1"/>
</dbReference>
<dbReference type="Proteomes" id="UP000009226">
    <property type="component" value="Chromosome"/>
</dbReference>
<dbReference type="HOGENOM" id="CLU_062999_3_0_9"/>
<evidence type="ECO:0000313" key="4">
    <source>
        <dbReference type="Proteomes" id="UP000009226"/>
    </source>
</evidence>
<name>F6B772_DESCC</name>
<evidence type="ECO:0000259" key="2">
    <source>
        <dbReference type="Pfam" id="PF01695"/>
    </source>
</evidence>
<feature type="region of interest" description="Disordered" evidence="1">
    <location>
        <begin position="1"/>
        <end position="53"/>
    </location>
</feature>
<protein>
    <recommendedName>
        <fullName evidence="2">IstB-like ATP-binding domain-containing protein</fullName>
    </recommendedName>
</protein>
<dbReference type="InterPro" id="IPR002611">
    <property type="entry name" value="IstB_ATP-bd"/>
</dbReference>
<proteinExistence type="predicted"/>
<dbReference type="KEGG" id="dca:Desca_1649"/>
<dbReference type="PANTHER" id="PTHR30050">
    <property type="entry name" value="CHROMOSOMAL REPLICATION INITIATOR PROTEIN DNAA"/>
    <property type="match status" value="1"/>
</dbReference>
<dbReference type="GO" id="GO:0005524">
    <property type="term" value="F:ATP binding"/>
    <property type="evidence" value="ECO:0007669"/>
    <property type="project" value="InterPro"/>
</dbReference>
<dbReference type="InterPro" id="IPR027417">
    <property type="entry name" value="P-loop_NTPase"/>
</dbReference>
<dbReference type="eggNOG" id="COG1484">
    <property type="taxonomic scope" value="Bacteria"/>
</dbReference>
<feature type="domain" description="IstB-like ATP-binding" evidence="2">
    <location>
        <begin position="166"/>
        <end position="277"/>
    </location>
</feature>
<dbReference type="STRING" id="868595.Desca_1649"/>
<reference evidence="3 4" key="1">
    <citation type="submission" date="2011-05" db="EMBL/GenBank/DDBJ databases">
        <title>Complete sequence of Desulfotomaculum carboxydivorans CO-1-SRB.</title>
        <authorList>
            <consortium name="US DOE Joint Genome Institute"/>
            <person name="Lucas S."/>
            <person name="Han J."/>
            <person name="Lapidus A."/>
            <person name="Cheng J.-F."/>
            <person name="Goodwin L."/>
            <person name="Pitluck S."/>
            <person name="Peters L."/>
            <person name="Mikhailova N."/>
            <person name="Lu M."/>
            <person name="Han C."/>
            <person name="Tapia R."/>
            <person name="Land M."/>
            <person name="Hauser L."/>
            <person name="Kyrpides N."/>
            <person name="Ivanova N."/>
            <person name="Pagani I."/>
            <person name="Stams A."/>
            <person name="Plugge C."/>
            <person name="Muyzer G."/>
            <person name="Kuever J."/>
            <person name="Parshina S."/>
            <person name="Ivanova A."/>
            <person name="Nazina T."/>
            <person name="Woyke T."/>
        </authorList>
    </citation>
    <scope>NUCLEOTIDE SEQUENCE [LARGE SCALE GENOMIC DNA]</scope>
    <source>
        <strain evidence="4">DSM 14880 / VKM B-2319 / CO-1-SRB</strain>
    </source>
</reference>
<dbReference type="EMBL" id="CP002736">
    <property type="protein sequence ID" value="AEF94497.1"/>
    <property type="molecule type" value="Genomic_DNA"/>
</dbReference>
<dbReference type="SUPFAM" id="SSF52540">
    <property type="entry name" value="P-loop containing nucleoside triphosphate hydrolases"/>
    <property type="match status" value="1"/>
</dbReference>
<keyword evidence="4" id="KW-1185">Reference proteome</keyword>